<comment type="caution">
    <text evidence="1">The sequence shown here is derived from an EMBL/GenBank/DDBJ whole genome shotgun (WGS) entry which is preliminary data.</text>
</comment>
<evidence type="ECO:0000313" key="1">
    <source>
        <dbReference type="EMBL" id="TJZ58988.1"/>
    </source>
</evidence>
<dbReference type="EMBL" id="SUMB01000001">
    <property type="protein sequence ID" value="TJZ58988.1"/>
    <property type="molecule type" value="Genomic_DNA"/>
</dbReference>
<organism evidence="1 2">
    <name type="scientific">Streptomyces piniterrae</name>
    <dbReference type="NCBI Taxonomy" id="2571125"/>
    <lineage>
        <taxon>Bacteria</taxon>
        <taxon>Bacillati</taxon>
        <taxon>Actinomycetota</taxon>
        <taxon>Actinomycetes</taxon>
        <taxon>Kitasatosporales</taxon>
        <taxon>Streptomycetaceae</taxon>
        <taxon>Streptomyces</taxon>
    </lineage>
</organism>
<dbReference type="Pfam" id="PF04978">
    <property type="entry name" value="MST"/>
    <property type="match status" value="1"/>
</dbReference>
<dbReference type="RefSeq" id="WP_136737940.1">
    <property type="nucleotide sequence ID" value="NZ_SUMB01000001.1"/>
</dbReference>
<keyword evidence="2" id="KW-1185">Reference proteome</keyword>
<name>A0A4V5MLY6_9ACTN</name>
<dbReference type="NCBIfam" id="NF047843">
    <property type="entry name" value="MST_Rv0443"/>
    <property type="match status" value="1"/>
</dbReference>
<protein>
    <submittedName>
        <fullName evidence="1">DUF664 domain-containing protein</fullName>
    </submittedName>
</protein>
<sequence>MTAGRDLLVDAFGRVREAVEEAVEGLGPEELAARIDDEVNSIGWLVWHLTRIQDDHIAGVAGTEQIWTSQDWSERFGLPFPDDDTGYGHSAEDVAAVRDLSEQLLAGYHEAVHDHTVQYLAGVEDKDLERVVDRAWTPPVTLGVRLVSVIADDLQHAGQAAFVRGVLLGG</sequence>
<dbReference type="InterPro" id="IPR034660">
    <property type="entry name" value="DinB/YfiT-like"/>
</dbReference>
<dbReference type="Gene3D" id="1.20.120.450">
    <property type="entry name" value="dinb family like domain"/>
    <property type="match status" value="1"/>
</dbReference>
<dbReference type="InterPro" id="IPR007061">
    <property type="entry name" value="MST-like"/>
</dbReference>
<proteinExistence type="predicted"/>
<dbReference type="Proteomes" id="UP000308697">
    <property type="component" value="Unassembled WGS sequence"/>
</dbReference>
<dbReference type="AlphaFoldDB" id="A0A4V5MLY6"/>
<reference evidence="1 2" key="1">
    <citation type="submission" date="2019-04" db="EMBL/GenBank/DDBJ databases">
        <title>Streptomyces piniterrae sp. nov., a heliquinomycin-producing actinomycete isolated from rhizosphere soil of Pinus yunnanensis.</title>
        <authorList>
            <person name="Zhuang X."/>
            <person name="Zhao J."/>
        </authorList>
    </citation>
    <scope>NUCLEOTIDE SEQUENCE [LARGE SCALE GENOMIC DNA]</scope>
    <source>
        <strain evidence="2">jys28</strain>
    </source>
</reference>
<gene>
    <name evidence="1" type="ORF">FCH28_02240</name>
</gene>
<accession>A0A4V5MLY6</accession>
<dbReference type="SUPFAM" id="SSF109854">
    <property type="entry name" value="DinB/YfiT-like putative metalloenzymes"/>
    <property type="match status" value="1"/>
</dbReference>
<dbReference type="OrthoDB" id="2363925at2"/>
<evidence type="ECO:0000313" key="2">
    <source>
        <dbReference type="Proteomes" id="UP000308697"/>
    </source>
</evidence>